<proteinExistence type="predicted"/>
<sequence length="67" mass="8092">MQTYPYFRALYVISVRRTKSLPMTSFRFHLTMDTLVNRLYTSSLPRRIWDFHPLERAHGTQTNKESK</sequence>
<protein>
    <submittedName>
        <fullName evidence="1">Uncharacterized protein</fullName>
    </submittedName>
</protein>
<reference evidence="1 2" key="1">
    <citation type="submission" date="2019-08" db="EMBL/GenBank/DDBJ databases">
        <title>In-depth cultivation of the pig gut microbiome towards novel bacterial diversity and tailored functional studies.</title>
        <authorList>
            <person name="Wylensek D."/>
            <person name="Hitch T.C.A."/>
            <person name="Clavel T."/>
        </authorList>
    </citation>
    <scope>NUCLEOTIDE SEQUENCE [LARGE SCALE GENOMIC DNA]</scope>
    <source>
        <strain evidence="1 2">BL-389-WT-3D</strain>
    </source>
</reference>
<gene>
    <name evidence="1" type="ORF">FYJ37_17135</name>
</gene>
<comment type="caution">
    <text evidence="1">The sequence shown here is derived from an EMBL/GenBank/DDBJ whole genome shotgun (WGS) entry which is preliminary data.</text>
</comment>
<dbReference type="AlphaFoldDB" id="A0A844F8Q0"/>
<evidence type="ECO:0000313" key="2">
    <source>
        <dbReference type="Proteomes" id="UP000462363"/>
    </source>
</evidence>
<dbReference type="Proteomes" id="UP000462363">
    <property type="component" value="Unassembled WGS sequence"/>
</dbReference>
<accession>A0A844F8Q0</accession>
<organism evidence="1 2">
    <name type="scientific">Clostridium scindens (strain JCM 10418 / VPI 12708)</name>
    <dbReference type="NCBI Taxonomy" id="29347"/>
    <lineage>
        <taxon>Bacteria</taxon>
        <taxon>Bacillati</taxon>
        <taxon>Bacillota</taxon>
        <taxon>Clostridia</taxon>
        <taxon>Lachnospirales</taxon>
        <taxon>Lachnospiraceae</taxon>
    </lineage>
</organism>
<dbReference type="EMBL" id="VUMB01000066">
    <property type="protein sequence ID" value="MSS41976.1"/>
    <property type="molecule type" value="Genomic_DNA"/>
</dbReference>
<name>A0A844F8Q0_CLOSV</name>
<evidence type="ECO:0000313" key="1">
    <source>
        <dbReference type="EMBL" id="MSS41976.1"/>
    </source>
</evidence>